<reference evidence="1 2" key="1">
    <citation type="submission" date="2017-05" db="EMBL/GenBank/DDBJ databases">
        <authorList>
            <person name="Song R."/>
            <person name="Chenine A.L."/>
            <person name="Ruprecht R.M."/>
        </authorList>
    </citation>
    <scope>NUCLEOTIDE SEQUENCE [LARGE SCALE GENOMIC DNA]</scope>
    <source>
        <strain evidence="1 2">DSM 26136</strain>
    </source>
</reference>
<dbReference type="KEGG" id="cser:CCO03_01270"/>
<keyword evidence="2" id="KW-1185">Reference proteome</keyword>
<dbReference type="Proteomes" id="UP000196138">
    <property type="component" value="Chromosome"/>
</dbReference>
<protein>
    <submittedName>
        <fullName evidence="1">Uncharacterized protein</fullName>
    </submittedName>
</protein>
<organism evidence="1 2">
    <name type="scientific">Comamonas serinivorans</name>
    <dbReference type="NCBI Taxonomy" id="1082851"/>
    <lineage>
        <taxon>Bacteria</taxon>
        <taxon>Pseudomonadati</taxon>
        <taxon>Pseudomonadota</taxon>
        <taxon>Betaproteobacteria</taxon>
        <taxon>Burkholderiales</taxon>
        <taxon>Comamonadaceae</taxon>
        <taxon>Comamonas</taxon>
    </lineage>
</organism>
<evidence type="ECO:0000313" key="1">
    <source>
        <dbReference type="EMBL" id="ARU03494.1"/>
    </source>
</evidence>
<accession>A0A1Y0EIP3</accession>
<dbReference type="AlphaFoldDB" id="A0A1Y0EIP3"/>
<name>A0A1Y0EIP3_9BURK</name>
<dbReference type="EMBL" id="CP021455">
    <property type="protein sequence ID" value="ARU03494.1"/>
    <property type="molecule type" value="Genomic_DNA"/>
</dbReference>
<gene>
    <name evidence="1" type="ORF">CCO03_01270</name>
</gene>
<proteinExistence type="predicted"/>
<sequence>MRRWRGAGRAAGTASPAAARGERASCLAARPGAVLAVAWIARVALATSALAAWAARVLAASGALAVPVPVPVPVSASIAAAWRVLRVDGVEAVLVRTRGDGLLPSPAAAEGVRGGRVRVVDAEVLMRGTAG</sequence>
<evidence type="ECO:0000313" key="2">
    <source>
        <dbReference type="Proteomes" id="UP000196138"/>
    </source>
</evidence>